<dbReference type="GO" id="GO:0008233">
    <property type="term" value="F:peptidase activity"/>
    <property type="evidence" value="ECO:0007669"/>
    <property type="project" value="UniProtKB-KW"/>
</dbReference>
<keyword evidence="5" id="KW-0378">Hydrolase</keyword>
<keyword evidence="5" id="KW-0645">Protease</keyword>
<dbReference type="EMBL" id="FOJM01000008">
    <property type="protein sequence ID" value="SFA49623.1"/>
    <property type="molecule type" value="Genomic_DNA"/>
</dbReference>
<protein>
    <submittedName>
        <fullName evidence="5">Predicted Zn-dependent protease</fullName>
    </submittedName>
</protein>
<evidence type="ECO:0000313" key="6">
    <source>
        <dbReference type="Proteomes" id="UP000198836"/>
    </source>
</evidence>
<name>A0A1I0TDH2_9SPHI</name>
<dbReference type="Proteomes" id="UP000198836">
    <property type="component" value="Unassembled WGS sequence"/>
</dbReference>
<feature type="signal peptide" evidence="2">
    <location>
        <begin position="1"/>
        <end position="19"/>
    </location>
</feature>
<evidence type="ECO:0000259" key="4">
    <source>
        <dbReference type="Pfam" id="PF13205"/>
    </source>
</evidence>
<keyword evidence="1 2" id="KW-0732">Signal</keyword>
<dbReference type="RefSeq" id="WP_090983625.1">
    <property type="nucleotide sequence ID" value="NZ_FOJM01000008.1"/>
</dbReference>
<gene>
    <name evidence="5" type="ORF">SAMN04488511_108159</name>
</gene>
<dbReference type="InterPro" id="IPR032812">
    <property type="entry name" value="SbsA_Ig"/>
</dbReference>
<organism evidence="5 6">
    <name type="scientific">Pedobacter suwonensis</name>
    <dbReference type="NCBI Taxonomy" id="332999"/>
    <lineage>
        <taxon>Bacteria</taxon>
        <taxon>Pseudomonadati</taxon>
        <taxon>Bacteroidota</taxon>
        <taxon>Sphingobacteriia</taxon>
        <taxon>Sphingobacteriales</taxon>
        <taxon>Sphingobacteriaceae</taxon>
        <taxon>Pedobacter</taxon>
    </lineage>
</organism>
<feature type="chain" id="PRO_5011698286" evidence="2">
    <location>
        <begin position="20"/>
        <end position="430"/>
    </location>
</feature>
<dbReference type="OrthoDB" id="6402335at2"/>
<keyword evidence="6" id="KW-1185">Reference proteome</keyword>
<evidence type="ECO:0000256" key="1">
    <source>
        <dbReference type="ARBA" id="ARBA00022729"/>
    </source>
</evidence>
<dbReference type="Pfam" id="PF13205">
    <property type="entry name" value="Big_5"/>
    <property type="match status" value="1"/>
</dbReference>
<accession>A0A1I0TDH2</accession>
<feature type="domain" description="DUF2268" evidence="3">
    <location>
        <begin position="173"/>
        <end position="283"/>
    </location>
</feature>
<evidence type="ECO:0000313" key="5">
    <source>
        <dbReference type="EMBL" id="SFA49623.1"/>
    </source>
</evidence>
<evidence type="ECO:0000256" key="2">
    <source>
        <dbReference type="SAM" id="SignalP"/>
    </source>
</evidence>
<feature type="domain" description="SbsA Ig-like" evidence="4">
    <location>
        <begin position="329"/>
        <end position="428"/>
    </location>
</feature>
<dbReference type="GO" id="GO:0006508">
    <property type="term" value="P:proteolysis"/>
    <property type="evidence" value="ECO:0007669"/>
    <property type="project" value="UniProtKB-KW"/>
</dbReference>
<proteinExistence type="predicted"/>
<sequence length="430" mass="49241">MKYIYLLAFTFCFPSLIHAQQHHSKTVNTDDIDRYWQAYDSVVTTIDTAKQVDIMQRLYVDKGTPGLKAFMKARDYDAKLWVTLIHKYPKFWKSIRSNTLSIKKQVPAITSSIDNFRKLYPEMRPAKMYFTVGGLRSGGTTTDDMVLVGTEIATADKNTEASELSDWLKNVFKDQQTSNLVSLNVHEYVHTQQKAGDGVLLAQTIMEGSADFIAELVTGKKNNNAYMRYGREHEQELKEKFQIEMFGTNTDNWLYNGSKSPHPDLGYFMGYVICKAYYQHQTDKKLAVKKIIELDYSNEKQVLDFLKDSEYYKEPLNKEELLNKFKKLQPLVVSLTPDINGREDVSASLTELTVNFSEPMGEGYSINLGEGGKEHFPLSGVIGFTDNRKSFKLKLALKSGQTYDFVITDRSFKSKTGYPLQPYTVHFKVM</sequence>
<evidence type="ECO:0000259" key="3">
    <source>
        <dbReference type="Pfam" id="PF10026"/>
    </source>
</evidence>
<reference evidence="6" key="1">
    <citation type="submission" date="2016-10" db="EMBL/GenBank/DDBJ databases">
        <authorList>
            <person name="Varghese N."/>
            <person name="Submissions S."/>
        </authorList>
    </citation>
    <scope>NUCLEOTIDE SEQUENCE [LARGE SCALE GENOMIC DNA]</scope>
    <source>
        <strain evidence="6">DSM 18130</strain>
    </source>
</reference>
<dbReference type="AlphaFoldDB" id="A0A1I0TDH2"/>
<dbReference type="Pfam" id="PF10026">
    <property type="entry name" value="DUF2268"/>
    <property type="match status" value="1"/>
</dbReference>
<dbReference type="InterPro" id="IPR018728">
    <property type="entry name" value="DUF2268"/>
</dbReference>
<dbReference type="STRING" id="332999.SAMN04488511_108159"/>